<feature type="compositionally biased region" description="Polar residues" evidence="1">
    <location>
        <begin position="255"/>
        <end position="271"/>
    </location>
</feature>
<evidence type="ECO:0000313" key="5">
    <source>
        <dbReference type="Proteomes" id="UP000693970"/>
    </source>
</evidence>
<evidence type="ECO:0000259" key="3">
    <source>
        <dbReference type="Pfam" id="PF09423"/>
    </source>
</evidence>
<feature type="domain" description="PhoD-like phosphatase metallophosphatase" evidence="3">
    <location>
        <begin position="476"/>
        <end position="650"/>
    </location>
</feature>
<feature type="compositionally biased region" description="Basic residues" evidence="1">
    <location>
        <begin position="186"/>
        <end position="219"/>
    </location>
</feature>
<dbReference type="InterPro" id="IPR018946">
    <property type="entry name" value="PhoD-like_MPP"/>
</dbReference>
<feature type="region of interest" description="Disordered" evidence="1">
    <location>
        <begin position="169"/>
        <end position="219"/>
    </location>
</feature>
<dbReference type="EMBL" id="JAGRRH010000022">
    <property type="protein sequence ID" value="KAG7344709.1"/>
    <property type="molecule type" value="Genomic_DNA"/>
</dbReference>
<feature type="transmembrane region" description="Helical" evidence="2">
    <location>
        <begin position="230"/>
        <end position="248"/>
    </location>
</feature>
<organism evidence="4 5">
    <name type="scientific">Nitzschia inconspicua</name>
    <dbReference type="NCBI Taxonomy" id="303405"/>
    <lineage>
        <taxon>Eukaryota</taxon>
        <taxon>Sar</taxon>
        <taxon>Stramenopiles</taxon>
        <taxon>Ochrophyta</taxon>
        <taxon>Bacillariophyta</taxon>
        <taxon>Bacillariophyceae</taxon>
        <taxon>Bacillariophycidae</taxon>
        <taxon>Bacillariales</taxon>
        <taxon>Bacillariaceae</taxon>
        <taxon>Nitzschia</taxon>
    </lineage>
</organism>
<evidence type="ECO:0000256" key="1">
    <source>
        <dbReference type="SAM" id="MobiDB-lite"/>
    </source>
</evidence>
<dbReference type="PANTHER" id="PTHR33987">
    <property type="entry name" value="CALCINEURIN-LIKE METALLO-PHOSPHOESTERASE SUPERFAMILY PROTEIN"/>
    <property type="match status" value="1"/>
</dbReference>
<keyword evidence="2" id="KW-1133">Transmembrane helix</keyword>
<feature type="compositionally biased region" description="Low complexity" evidence="1">
    <location>
        <begin position="330"/>
        <end position="345"/>
    </location>
</feature>
<gene>
    <name evidence="4" type="ORF">IV203_032240</name>
</gene>
<dbReference type="OrthoDB" id="43467at2759"/>
<sequence>MASFIPFDYNNNNSHHRRRNQNDNDDQQEQRTGMTEWFDHWSAMFPFATPEENQQPQQQQQRPPPSNGRILNLSVPGERSSGFILPAEDYEQVSLEHTATAFQKHLSRPSLDHTVRTTSSSFQEDEGDNNAWNTFRSWGRVGSFSGSFTDGTLEDATAAEELQDDEDDDFFASTSFAPPATAGSSKKMRATNSKHPHHHRRRRRHHHSSSSHHHRTKWYNRHCDKTTKRLAILVAVLFFIVVLLSALTRPFQNRSEQRNINSNNSQNGTDQQPEEDSMAPNATPTLRPKPADRPPSTNYFPQLPSLEPTVVPQPTSETMTSPPTVSTIQSPAAAPVAAPAPVATPSTPPQEDTSSSQPPTRPNVSGAPVVPVQPLIMGPLVGHTTHNSANLWAFHSANAQDNMELVVYDAFDQVIAVEMIPPDPRFNNVYQTTLQNLRPKTLYKYGMHVQGTRIGQGTFTTFSEPDAPTQFDYILVSCMNARQYRNQIVWNTMIANNGGKVPDFSIMAGDTIYLQEGVDVTNEDGVLLDRYWFRTQEQREDPYFANFIRNVPTYASWNDHDYGRNNADKNQKGKHLSLQAFQSLWANPGYGDANSDDGIYYSFYHGNVHFLVTDDHWYRDSSTRNRLGVEQTAWLERELQQSTGVFKVIVIGGDIMERGWESDLNNIGRIVTNNRIEGVLFNAGDIHRNEYKSMTFGGTWPYPVKQITSSGVARVWRRPYAHIKVNTALEDPTLTAHFFGAANSNPDTVWTNDPNLVCSSIVGIQRDQEHTCTQIIPLSALKIR</sequence>
<reference evidence="4" key="1">
    <citation type="journal article" date="2021" name="Sci. Rep.">
        <title>Diploid genomic architecture of Nitzschia inconspicua, an elite biomass production diatom.</title>
        <authorList>
            <person name="Oliver A."/>
            <person name="Podell S."/>
            <person name="Pinowska A."/>
            <person name="Traller J.C."/>
            <person name="Smith S.R."/>
            <person name="McClure R."/>
            <person name="Beliaev A."/>
            <person name="Bohutskyi P."/>
            <person name="Hill E.A."/>
            <person name="Rabines A."/>
            <person name="Zheng H."/>
            <person name="Allen L.Z."/>
            <person name="Kuo A."/>
            <person name="Grigoriev I.V."/>
            <person name="Allen A.E."/>
            <person name="Hazlebeck D."/>
            <person name="Allen E.E."/>
        </authorList>
    </citation>
    <scope>NUCLEOTIDE SEQUENCE</scope>
    <source>
        <strain evidence="4">Hildebrandi</strain>
    </source>
</reference>
<feature type="region of interest" description="Disordered" evidence="1">
    <location>
        <begin position="1"/>
        <end position="31"/>
    </location>
</feature>
<feature type="region of interest" description="Disordered" evidence="1">
    <location>
        <begin position="255"/>
        <end position="369"/>
    </location>
</feature>
<dbReference type="PANTHER" id="PTHR33987:SF1">
    <property type="entry name" value="CALCINEURIN-LIKE METALLO-PHOSPHOESTERASE SUPERFAMILY PROTEIN"/>
    <property type="match status" value="1"/>
</dbReference>
<name>A0A9K3KKE1_9STRA</name>
<evidence type="ECO:0000313" key="4">
    <source>
        <dbReference type="EMBL" id="KAG7344709.1"/>
    </source>
</evidence>
<keyword evidence="2" id="KW-0472">Membrane</keyword>
<dbReference type="Proteomes" id="UP000693970">
    <property type="component" value="Unassembled WGS sequence"/>
</dbReference>
<reference evidence="4" key="2">
    <citation type="submission" date="2021-04" db="EMBL/GenBank/DDBJ databases">
        <authorList>
            <person name="Podell S."/>
        </authorList>
    </citation>
    <scope>NUCLEOTIDE SEQUENCE</scope>
    <source>
        <strain evidence="4">Hildebrandi</strain>
    </source>
</reference>
<proteinExistence type="predicted"/>
<keyword evidence="5" id="KW-1185">Reference proteome</keyword>
<feature type="region of interest" description="Disordered" evidence="1">
    <location>
        <begin position="51"/>
        <end position="77"/>
    </location>
</feature>
<keyword evidence="2" id="KW-0812">Transmembrane</keyword>
<dbReference type="Pfam" id="PF09423">
    <property type="entry name" value="PhoD"/>
    <property type="match status" value="1"/>
</dbReference>
<dbReference type="AlphaFoldDB" id="A0A9K3KKE1"/>
<evidence type="ECO:0000256" key="2">
    <source>
        <dbReference type="SAM" id="Phobius"/>
    </source>
</evidence>
<protein>
    <submittedName>
        <fullName evidence="4">Phosphodiesterase I</fullName>
    </submittedName>
</protein>
<comment type="caution">
    <text evidence="4">The sequence shown here is derived from an EMBL/GenBank/DDBJ whole genome shotgun (WGS) entry which is preliminary data.</text>
</comment>
<feature type="compositionally biased region" description="Polar residues" evidence="1">
    <location>
        <begin position="312"/>
        <end position="329"/>
    </location>
</feature>
<accession>A0A9K3KKE1</accession>